<name>X0Y2J3_9ZZZZ</name>
<dbReference type="SUPFAM" id="SSF48695">
    <property type="entry name" value="Multiheme cytochromes"/>
    <property type="match status" value="1"/>
</dbReference>
<reference evidence="1" key="1">
    <citation type="journal article" date="2014" name="Front. Microbiol.">
        <title>High frequency of phylogenetically diverse reductive dehalogenase-homologous genes in deep subseafloor sedimentary metagenomes.</title>
        <authorList>
            <person name="Kawai M."/>
            <person name="Futagami T."/>
            <person name="Toyoda A."/>
            <person name="Takaki Y."/>
            <person name="Nishi S."/>
            <person name="Hori S."/>
            <person name="Arai W."/>
            <person name="Tsubouchi T."/>
            <person name="Morono Y."/>
            <person name="Uchiyama I."/>
            <person name="Ito T."/>
            <person name="Fujiyama A."/>
            <person name="Inagaki F."/>
            <person name="Takami H."/>
        </authorList>
    </citation>
    <scope>NUCLEOTIDE SEQUENCE</scope>
    <source>
        <strain evidence="1">Expedition CK06-06</strain>
    </source>
</reference>
<dbReference type="InterPro" id="IPR036280">
    <property type="entry name" value="Multihaem_cyt_sf"/>
</dbReference>
<dbReference type="InterPro" id="IPR047668">
    <property type="entry name" value="DsrJ"/>
</dbReference>
<dbReference type="NCBIfam" id="NF038038">
    <property type="entry name" value="cytoc_DsrJ"/>
    <property type="match status" value="1"/>
</dbReference>
<gene>
    <name evidence="1" type="ORF">S01H1_66174</name>
</gene>
<organism evidence="1">
    <name type="scientific">marine sediment metagenome</name>
    <dbReference type="NCBI Taxonomy" id="412755"/>
    <lineage>
        <taxon>unclassified sequences</taxon>
        <taxon>metagenomes</taxon>
        <taxon>ecological metagenomes</taxon>
    </lineage>
</organism>
<dbReference type="Gene3D" id="3.90.10.10">
    <property type="entry name" value="Cytochrome C3"/>
    <property type="match status" value="1"/>
</dbReference>
<dbReference type="AlphaFoldDB" id="X0Y2J3"/>
<proteinExistence type="predicted"/>
<sequence>MHKFGRVIIGLLIFLVIASFPIWFAVAGGKTADIPELEKAAKGENCVMPTEEMRAAHMDLLNDWRDDVVRTGERYYEAFDGTMHEMSLTRACLGCHVNKDAFCDRCHDYLSVNPYCWDCHVNPKEVE</sequence>
<dbReference type="EMBL" id="BARS01043741">
    <property type="protein sequence ID" value="GAG41587.1"/>
    <property type="molecule type" value="Genomic_DNA"/>
</dbReference>
<comment type="caution">
    <text evidence="1">The sequence shown here is derived from an EMBL/GenBank/DDBJ whole genome shotgun (WGS) entry which is preliminary data.</text>
</comment>
<protein>
    <submittedName>
        <fullName evidence="1">Uncharacterized protein</fullName>
    </submittedName>
</protein>
<accession>X0Y2J3</accession>
<evidence type="ECO:0000313" key="1">
    <source>
        <dbReference type="EMBL" id="GAG41587.1"/>
    </source>
</evidence>